<sequence>MPLLAKRLDLIQPSPSVSAMNRAKTLAAAGEDICNMAAGEPDFPTPPHIVEAAARAMRDGATRYTATDGTAALKNAIAAKFERENHLAVTTANISVASGAKQIIYNAFTCTINAGDEVIVPAPYWVSYPDIVKLNGGVPVFVTAPAEQRFKMTQQQLADALTPRTKWLVLNSPNNPSGAIYSEGELRGFAQVLRDHPQVHVMTDDIYEHLIYDGLVHSTFAHVNPDLADRTLTINGVSKTYAMTGFRIGYASGPVELIKAMEKLQSQSTSNPAAVSQAAAVAALNGPLSFFAEWRNAYKMRRDRVVALLHGKAGLDCPTPDGAFYAYVSCATQIGKTTLGGKLIKDDSDFVMYLLDDFKVATVQGAAYGISPAFRISFATSMDVIEKACHRIIHACKALR</sequence>
<evidence type="ECO:0000313" key="9">
    <source>
        <dbReference type="Proteomes" id="UP000673821"/>
    </source>
</evidence>
<dbReference type="Gene3D" id="3.40.640.10">
    <property type="entry name" value="Type I PLP-dependent aspartate aminotransferase-like (Major domain)"/>
    <property type="match status" value="1"/>
</dbReference>
<organism evidence="8 9">
    <name type="scientific">Paraburkholderia nemoris</name>
    <dbReference type="NCBI Taxonomy" id="2793076"/>
    <lineage>
        <taxon>Bacteria</taxon>
        <taxon>Pseudomonadati</taxon>
        <taxon>Pseudomonadota</taxon>
        <taxon>Betaproteobacteria</taxon>
        <taxon>Burkholderiales</taxon>
        <taxon>Burkholderiaceae</taxon>
        <taxon>Paraburkholderia</taxon>
    </lineage>
</organism>
<evidence type="ECO:0000256" key="6">
    <source>
        <dbReference type="RuleBase" id="RU000481"/>
    </source>
</evidence>
<dbReference type="InterPro" id="IPR050596">
    <property type="entry name" value="AspAT/PAT-like"/>
</dbReference>
<dbReference type="SUPFAM" id="SSF53383">
    <property type="entry name" value="PLP-dependent transferases"/>
    <property type="match status" value="1"/>
</dbReference>
<dbReference type="InterPro" id="IPR004839">
    <property type="entry name" value="Aminotransferase_I/II_large"/>
</dbReference>
<comment type="cofactor">
    <cofactor evidence="1 6">
        <name>pyridoxal 5'-phosphate</name>
        <dbReference type="ChEBI" id="CHEBI:597326"/>
    </cofactor>
</comment>
<dbReference type="GO" id="GO:0004069">
    <property type="term" value="F:L-aspartate:2-oxoglutarate aminotransferase activity"/>
    <property type="evidence" value="ECO:0007669"/>
    <property type="project" value="UniProtKB-EC"/>
</dbReference>
<proteinExistence type="inferred from homology"/>
<keyword evidence="4 6" id="KW-0808">Transferase</keyword>
<feature type="domain" description="Aminotransferase class I/classII large" evidence="7">
    <location>
        <begin position="32"/>
        <end position="392"/>
    </location>
</feature>
<evidence type="ECO:0000256" key="2">
    <source>
        <dbReference type="ARBA" id="ARBA00007441"/>
    </source>
</evidence>
<comment type="caution">
    <text evidence="8">The sequence shown here is derived from an EMBL/GenBank/DDBJ whole genome shotgun (WGS) entry which is preliminary data.</text>
</comment>
<keyword evidence="5" id="KW-0663">Pyridoxal phosphate</keyword>
<dbReference type="InterPro" id="IPR015422">
    <property type="entry name" value="PyrdxlP-dep_Trfase_small"/>
</dbReference>
<dbReference type="InterPro" id="IPR015424">
    <property type="entry name" value="PyrdxlP-dep_Trfase"/>
</dbReference>
<dbReference type="Gene3D" id="3.90.1150.10">
    <property type="entry name" value="Aspartate Aminotransferase, domain 1"/>
    <property type="match status" value="1"/>
</dbReference>
<evidence type="ECO:0000259" key="7">
    <source>
        <dbReference type="Pfam" id="PF00155"/>
    </source>
</evidence>
<reference evidence="8 9" key="1">
    <citation type="submission" date="2021-02" db="EMBL/GenBank/DDBJ databases">
        <authorList>
            <person name="Vanwijnsberghe S."/>
        </authorList>
    </citation>
    <scope>NUCLEOTIDE SEQUENCE [LARGE SCALE GENOMIC DNA]</scope>
    <source>
        <strain evidence="8 9">R-69776</strain>
    </source>
</reference>
<evidence type="ECO:0000256" key="3">
    <source>
        <dbReference type="ARBA" id="ARBA00022576"/>
    </source>
</evidence>
<dbReference type="PANTHER" id="PTHR46383:SF1">
    <property type="entry name" value="ASPARTATE AMINOTRANSFERASE"/>
    <property type="match status" value="1"/>
</dbReference>
<evidence type="ECO:0000313" key="8">
    <source>
        <dbReference type="EMBL" id="CAE6788233.1"/>
    </source>
</evidence>
<dbReference type="InterPro" id="IPR004838">
    <property type="entry name" value="NHTrfase_class1_PyrdxlP-BS"/>
</dbReference>
<dbReference type="RefSeq" id="WP_200659471.1">
    <property type="nucleotide sequence ID" value="NZ_CAJNBH010000014.1"/>
</dbReference>
<keyword evidence="9" id="KW-1185">Reference proteome</keyword>
<dbReference type="PANTHER" id="PTHR46383">
    <property type="entry name" value="ASPARTATE AMINOTRANSFERASE"/>
    <property type="match status" value="1"/>
</dbReference>
<protein>
    <recommendedName>
        <fullName evidence="6">Aminotransferase</fullName>
        <ecNumber evidence="6">2.6.1.-</ecNumber>
    </recommendedName>
</protein>
<dbReference type="EMBL" id="CAJNBH010000014">
    <property type="protein sequence ID" value="CAE6788233.1"/>
    <property type="molecule type" value="Genomic_DNA"/>
</dbReference>
<dbReference type="EC" id="2.6.1.-" evidence="6"/>
<comment type="similarity">
    <text evidence="2 6">Belongs to the class-I pyridoxal-phosphate-dependent aminotransferase family.</text>
</comment>
<evidence type="ECO:0000256" key="4">
    <source>
        <dbReference type="ARBA" id="ARBA00022679"/>
    </source>
</evidence>
<evidence type="ECO:0000256" key="5">
    <source>
        <dbReference type="ARBA" id="ARBA00022898"/>
    </source>
</evidence>
<dbReference type="CDD" id="cd00609">
    <property type="entry name" value="AAT_like"/>
    <property type="match status" value="1"/>
</dbReference>
<dbReference type="PROSITE" id="PS00105">
    <property type="entry name" value="AA_TRANSFER_CLASS_1"/>
    <property type="match status" value="1"/>
</dbReference>
<dbReference type="Proteomes" id="UP000673821">
    <property type="component" value="Unassembled WGS sequence"/>
</dbReference>
<gene>
    <name evidence="8" type="ORF">R69776_04631</name>
</gene>
<accession>A0ABN7M9G9</accession>
<dbReference type="Pfam" id="PF00155">
    <property type="entry name" value="Aminotran_1_2"/>
    <property type="match status" value="1"/>
</dbReference>
<dbReference type="InterPro" id="IPR015421">
    <property type="entry name" value="PyrdxlP-dep_Trfase_major"/>
</dbReference>
<evidence type="ECO:0000256" key="1">
    <source>
        <dbReference type="ARBA" id="ARBA00001933"/>
    </source>
</evidence>
<name>A0ABN7M9G9_9BURK</name>
<keyword evidence="3 6" id="KW-0032">Aminotransferase</keyword>